<evidence type="ECO:0000259" key="11">
    <source>
        <dbReference type="Pfam" id="PF11965"/>
    </source>
</evidence>
<dbReference type="InterPro" id="IPR011771">
    <property type="entry name" value="BchH"/>
</dbReference>
<organism evidence="12 13">
    <name type="scientific">Fulvimarina uroteuthidis</name>
    <dbReference type="NCBI Taxonomy" id="3098149"/>
    <lineage>
        <taxon>Bacteria</taxon>
        <taxon>Pseudomonadati</taxon>
        <taxon>Pseudomonadota</taxon>
        <taxon>Alphaproteobacteria</taxon>
        <taxon>Hyphomicrobiales</taxon>
        <taxon>Aurantimonadaceae</taxon>
        <taxon>Fulvimarina</taxon>
    </lineage>
</organism>
<evidence type="ECO:0000256" key="4">
    <source>
        <dbReference type="ARBA" id="ARBA00022598"/>
    </source>
</evidence>
<evidence type="ECO:0000256" key="3">
    <source>
        <dbReference type="ARBA" id="ARBA00022531"/>
    </source>
</evidence>
<dbReference type="EMBL" id="JAXLPB010000001">
    <property type="protein sequence ID" value="MDY8108497.1"/>
    <property type="molecule type" value="Genomic_DNA"/>
</dbReference>
<sequence>MPPAGETDGPRMVIITLDARLGGAVAAARESLGRQVPGLDVTLHAATDWDRDPKSLERCIADIAKADIIFANMLFLEPHVAPILPALTARRPDCSAFIGAMSAGEIIKLTKAGKLDMGKEASGVLGLLKKLKGSPKKGGQGSGSRQMKMIRRLPKLLKFLPGTAQDLRAYFMVLQYWLGGSDENIGNLIRFLFARYAPGDIALSEKGIEPKEYPETGLYHPQMRDRIATRIESLPGSRRQTNGTVGLLVMRAYVLSGDTAHYDAVISEMEARGLKVVTAFASGLDSRPAIDAFFKDANGRTTIDAMVSLTGFSLVGGPAYNDSDAARLALMQLDVPYLSAMAVEFQALEEWQTSSTGLSPIESTIMVAIPELDGSIGSAVFGGRSAMPRADGHRAMTPDRERARMLSRRVAKLVALRRKPKAERTVAVTLFNFPPNAGAVGTAAYLSVFASLFNTLKAMKDDGYAVDMPASVDALREAIVEGNAQTYGTTSNVHVSIAAEDHIRREPFLKDIEAQWGPAPGRQQSNGSAIFVLGARFGAVFVGVQPAFGYEGDPMRLLFEKGFAPTHAFSAYYRWLREDLKADAVLHFGTHGALEFMPGKQVGMGEACWPDRLIDDLPNVNLYAANNPSEGALAKRRANAVLVSHLTPPLSAAGLYKGLNDLKSTLDRFRGLEPDAADERRELLELLSLQAEGLDLAVPKAEDEVAGLVLALDELEKTLIPNGLHVVGEAPSRGDRIGWLKAAAEAQAGCEIDIAAVEALVDGDQGAALRKIPALVSAETALDKGDAVATLAKLAGDLTIDHELPAILRALDTRYIEPVCGGDILRNPGIAPTGRNIHGFDPFRIPSLFAVGEGRRQADRLLERHASSGNGLPETVAIVLWGTDNLKNEGTSLAQALALYGAVPRFDGYGRLCGAALMSLEDLGRPRIDALVTLSGIFRDLLPLQSKLIAEAAYLAASADEPLDRNFVRKHALSYAEEHGCDFETAALRVFANADGAYGSNVNLMVDGGSWEEEGELANAYTRRKCFAIDRKGRSSEQRALLQSAFSTVDLAYQNLDSVELGVTTIDTYFDTLGGISRAASEAKGRQVPVYIGDDTMGKGVVRTLEEQVALETRTRTLNPKWVEGMLSHGYEGVRQIELQLANTLGWSATTGQVSPWVYKRIAETFVLDPDMRERLAALNPTASARMAERLIEADERKYWRPTDAEREALLDASADLEDRLEGILPASPATRQMEAA</sequence>
<evidence type="ECO:0000256" key="6">
    <source>
        <dbReference type="ARBA" id="ARBA00022840"/>
    </source>
</evidence>
<evidence type="ECO:0000256" key="5">
    <source>
        <dbReference type="ARBA" id="ARBA00022741"/>
    </source>
</evidence>
<evidence type="ECO:0000256" key="7">
    <source>
        <dbReference type="ARBA" id="ARBA00023171"/>
    </source>
</evidence>
<dbReference type="EC" id="6.6.1.1" evidence="2"/>
<feature type="domain" description="Magnesium chelatase subunit H N-terminal" evidence="11">
    <location>
        <begin position="11"/>
        <end position="171"/>
    </location>
</feature>
<dbReference type="InterPro" id="IPR003672">
    <property type="entry name" value="CobN/Mg_chltase"/>
</dbReference>
<accession>A0ABU5HZE6</accession>
<comment type="caution">
    <text evidence="12">The sequence shown here is derived from an EMBL/GenBank/DDBJ whole genome shotgun (WGS) entry which is preliminary data.</text>
</comment>
<dbReference type="Pfam" id="PF02514">
    <property type="entry name" value="CobN-Mg_chel"/>
    <property type="match status" value="1"/>
</dbReference>
<keyword evidence="6" id="KW-0067">ATP-binding</keyword>
<evidence type="ECO:0000313" key="13">
    <source>
        <dbReference type="Proteomes" id="UP001294412"/>
    </source>
</evidence>
<dbReference type="InterPro" id="IPR022571">
    <property type="entry name" value="Mg_chelatase_H_N"/>
</dbReference>
<protein>
    <recommendedName>
        <fullName evidence="2">magnesium chelatase</fullName>
        <ecNumber evidence="2">6.6.1.1</ecNumber>
    </recommendedName>
</protein>
<proteinExistence type="inferred from homology"/>
<comment type="catalytic activity">
    <reaction evidence="9">
        <text>protoporphyrin IX + Mg(2+) + ATP + H2O = Mg-protoporphyrin IX + ADP + phosphate + 3 H(+)</text>
        <dbReference type="Rhea" id="RHEA:13961"/>
        <dbReference type="ChEBI" id="CHEBI:15377"/>
        <dbReference type="ChEBI" id="CHEBI:15378"/>
        <dbReference type="ChEBI" id="CHEBI:18420"/>
        <dbReference type="ChEBI" id="CHEBI:30616"/>
        <dbReference type="ChEBI" id="CHEBI:43474"/>
        <dbReference type="ChEBI" id="CHEBI:57306"/>
        <dbReference type="ChEBI" id="CHEBI:60492"/>
        <dbReference type="ChEBI" id="CHEBI:456216"/>
        <dbReference type="EC" id="6.6.1.1"/>
    </reaction>
</comment>
<dbReference type="PANTHER" id="PTHR44119">
    <property type="entry name" value="MAGNESIUM-CHELATASE SUBUNIT CHLH, CHLOROPLASTIC"/>
    <property type="match status" value="1"/>
</dbReference>
<evidence type="ECO:0000256" key="9">
    <source>
        <dbReference type="ARBA" id="ARBA00048693"/>
    </source>
</evidence>
<evidence type="ECO:0000259" key="10">
    <source>
        <dbReference type="Pfam" id="PF02514"/>
    </source>
</evidence>
<gene>
    <name evidence="12" type="ORF">U0C82_04930</name>
</gene>
<dbReference type="CDD" id="cd10150">
    <property type="entry name" value="CobN_like"/>
    <property type="match status" value="1"/>
</dbReference>
<keyword evidence="13" id="KW-1185">Reference proteome</keyword>
<evidence type="ECO:0000256" key="2">
    <source>
        <dbReference type="ARBA" id="ARBA00012825"/>
    </source>
</evidence>
<comment type="pathway">
    <text evidence="8">Porphyrin-containing compound metabolism.</text>
</comment>
<comment type="similarity">
    <text evidence="1">Belongs to the Mg-chelatase subunit H family.</text>
</comment>
<keyword evidence="7" id="KW-0149">Chlorophyll biosynthesis</keyword>
<dbReference type="PANTHER" id="PTHR44119:SF1">
    <property type="entry name" value="MAGNESIUM-CHELATASE SUBUNIT CHLH, CHLOROPLASTIC"/>
    <property type="match status" value="1"/>
</dbReference>
<dbReference type="RefSeq" id="WP_322185981.1">
    <property type="nucleotide sequence ID" value="NZ_JAXLPB010000001.1"/>
</dbReference>
<dbReference type="NCBIfam" id="NF009942">
    <property type="entry name" value="PRK13405.1"/>
    <property type="match status" value="1"/>
</dbReference>
<evidence type="ECO:0000313" key="12">
    <source>
        <dbReference type="EMBL" id="MDY8108497.1"/>
    </source>
</evidence>
<evidence type="ECO:0000256" key="8">
    <source>
        <dbReference type="ARBA" id="ARBA00023444"/>
    </source>
</evidence>
<keyword evidence="5" id="KW-0547">Nucleotide-binding</keyword>
<reference evidence="12 13" key="1">
    <citation type="submission" date="2023-12" db="EMBL/GenBank/DDBJ databases">
        <title>Description of Novel Strain Fulvimarina sp. 2208YS6-2-32 isolated from Uroteuthis (Photololigo) edulis.</title>
        <authorList>
            <person name="Park J.-S."/>
        </authorList>
    </citation>
    <scope>NUCLEOTIDE SEQUENCE [LARGE SCALE GENOMIC DNA]</scope>
    <source>
        <strain evidence="12 13">2208YS6-2-32</strain>
    </source>
</reference>
<dbReference type="GO" id="GO:0016851">
    <property type="term" value="F:magnesium chelatase activity"/>
    <property type="evidence" value="ECO:0007669"/>
    <property type="project" value="UniProtKB-EC"/>
</dbReference>
<dbReference type="Proteomes" id="UP001294412">
    <property type="component" value="Unassembled WGS sequence"/>
</dbReference>
<keyword evidence="3" id="KW-0602">Photosynthesis</keyword>
<dbReference type="Pfam" id="PF11965">
    <property type="entry name" value="DUF3479"/>
    <property type="match status" value="1"/>
</dbReference>
<dbReference type="NCBIfam" id="TIGR02025">
    <property type="entry name" value="BchH"/>
    <property type="match status" value="1"/>
</dbReference>
<name>A0ABU5HZE6_9HYPH</name>
<evidence type="ECO:0000256" key="1">
    <source>
        <dbReference type="ARBA" id="ARBA00010851"/>
    </source>
</evidence>
<keyword evidence="4 12" id="KW-0436">Ligase</keyword>
<feature type="domain" description="CobN/magnesium chelatase" evidence="10">
    <location>
        <begin position="175"/>
        <end position="1206"/>
    </location>
</feature>